<accession>A0A9Y2JY62</accession>
<sequence>MNDLFDAGDSVPSWVASPAMHPAELVNRTVHFAEAAREGRLRALDAIVAVEAEVLAYVRHLGDMAATRDAEVTRSAEGKVAADPTGTSARAARLVEPRTGNQRGAILRFIVEGNGSTDFEIARDLRILPNSVRPRRGELTDGGYVVDSGRTRRHRGSDWVVWEATDEARAWYARTLKESA</sequence>
<keyword evidence="2" id="KW-1185">Reference proteome</keyword>
<dbReference type="EMBL" id="CP127295">
    <property type="protein sequence ID" value="WIY05442.1"/>
    <property type="molecule type" value="Genomic_DNA"/>
</dbReference>
<evidence type="ECO:0000313" key="2">
    <source>
        <dbReference type="Proteomes" id="UP001239397"/>
    </source>
</evidence>
<reference evidence="1 2" key="1">
    <citation type="submission" date="2023-06" db="EMBL/GenBank/DDBJ databases">
        <authorList>
            <person name="Oyuntsetseg B."/>
            <person name="Kim S.B."/>
        </authorList>
    </citation>
    <scope>NUCLEOTIDE SEQUENCE [LARGE SCALE GENOMIC DNA]</scope>
    <source>
        <strain evidence="1 2">4-36</strain>
    </source>
</reference>
<protein>
    <submittedName>
        <fullName evidence="1">Uncharacterized protein</fullName>
    </submittedName>
</protein>
<proteinExistence type="predicted"/>
<dbReference type="RefSeq" id="WP_286001730.1">
    <property type="nucleotide sequence ID" value="NZ_CP127295.1"/>
</dbReference>
<evidence type="ECO:0000313" key="1">
    <source>
        <dbReference type="EMBL" id="WIY05442.1"/>
    </source>
</evidence>
<dbReference type="AlphaFoldDB" id="A0A9Y2JY62"/>
<gene>
    <name evidence="1" type="ORF">QRX60_16925</name>
</gene>
<name>A0A9Y2JY62_9PSEU</name>
<organism evidence="1 2">
    <name type="scientific">Amycolatopsis mongoliensis</name>
    <dbReference type="NCBI Taxonomy" id="715475"/>
    <lineage>
        <taxon>Bacteria</taxon>
        <taxon>Bacillati</taxon>
        <taxon>Actinomycetota</taxon>
        <taxon>Actinomycetes</taxon>
        <taxon>Pseudonocardiales</taxon>
        <taxon>Pseudonocardiaceae</taxon>
        <taxon>Amycolatopsis</taxon>
    </lineage>
</organism>
<dbReference type="KEGG" id="amog:QRX60_16925"/>
<dbReference type="Proteomes" id="UP001239397">
    <property type="component" value="Chromosome"/>
</dbReference>